<evidence type="ECO:0000259" key="7">
    <source>
        <dbReference type="PROSITE" id="PS51465"/>
    </source>
</evidence>
<dbReference type="AlphaFoldDB" id="A0A3P9MSM7"/>
<feature type="signal peptide" evidence="6">
    <location>
        <begin position="1"/>
        <end position="19"/>
    </location>
</feature>
<keyword evidence="5" id="KW-1015">Disulfide bond</keyword>
<evidence type="ECO:0000313" key="9">
    <source>
        <dbReference type="Proteomes" id="UP000242638"/>
    </source>
</evidence>
<sequence>MFCSIFMTVQGMMVTILRGSPNSCQTPTHTHAHVNTVKELVEREVFVQSELFIHQHHGWETCCTRAFAHLCCSRCCRQFWTYEKGDMNFRIKHLFELPVIEQNLMLCCFYVCQPTCPALEKIMACPMNFVPVCGSDGNTYANECLLCVQRQQTKMDILIVKEQGC</sequence>
<dbReference type="PROSITE" id="PS51465">
    <property type="entry name" value="KAZAL_2"/>
    <property type="match status" value="1"/>
</dbReference>
<evidence type="ECO:0000256" key="4">
    <source>
        <dbReference type="ARBA" id="ARBA00022900"/>
    </source>
</evidence>
<keyword evidence="6" id="KW-0732">Signal</keyword>
<dbReference type="SUPFAM" id="SSF100895">
    <property type="entry name" value="Kazal-type serine protease inhibitors"/>
    <property type="match status" value="1"/>
</dbReference>
<evidence type="ECO:0000256" key="3">
    <source>
        <dbReference type="ARBA" id="ARBA00022690"/>
    </source>
</evidence>
<accession>A0A3P9MSM7</accession>
<organism evidence="8 9">
    <name type="scientific">Poecilia reticulata</name>
    <name type="common">Guppy</name>
    <name type="synonym">Acanthophacelus reticulatus</name>
    <dbReference type="NCBI Taxonomy" id="8081"/>
    <lineage>
        <taxon>Eukaryota</taxon>
        <taxon>Metazoa</taxon>
        <taxon>Chordata</taxon>
        <taxon>Craniata</taxon>
        <taxon>Vertebrata</taxon>
        <taxon>Euteleostomi</taxon>
        <taxon>Actinopterygii</taxon>
        <taxon>Neopterygii</taxon>
        <taxon>Teleostei</taxon>
        <taxon>Neoteleostei</taxon>
        <taxon>Acanthomorphata</taxon>
        <taxon>Ovalentaria</taxon>
        <taxon>Atherinomorphae</taxon>
        <taxon>Cyprinodontiformes</taxon>
        <taxon>Poeciliidae</taxon>
        <taxon>Poeciliinae</taxon>
        <taxon>Poecilia</taxon>
    </lineage>
</organism>
<feature type="chain" id="PRO_5018210537" evidence="6">
    <location>
        <begin position="20"/>
        <end position="165"/>
    </location>
</feature>
<protein>
    <submittedName>
        <fullName evidence="8">Probable pancreatic secretory proteinase inhibitor</fullName>
    </submittedName>
</protein>
<reference evidence="8" key="3">
    <citation type="submission" date="2025-09" db="UniProtKB">
        <authorList>
            <consortium name="Ensembl"/>
        </authorList>
    </citation>
    <scope>IDENTIFICATION</scope>
    <source>
        <strain evidence="8">Guanapo</strain>
    </source>
</reference>
<keyword evidence="9" id="KW-1185">Reference proteome</keyword>
<comment type="subcellular location">
    <subcellularLocation>
        <location evidence="1">Secreted</location>
    </subcellularLocation>
</comment>
<proteinExistence type="predicted"/>
<dbReference type="GO" id="GO:0005576">
    <property type="term" value="C:extracellular region"/>
    <property type="evidence" value="ECO:0007669"/>
    <property type="project" value="UniProtKB-SubCell"/>
</dbReference>
<dbReference type="InterPro" id="IPR001239">
    <property type="entry name" value="Prot_inh_Kazal-m"/>
</dbReference>
<dbReference type="GO" id="GO:0004867">
    <property type="term" value="F:serine-type endopeptidase inhibitor activity"/>
    <property type="evidence" value="ECO:0007669"/>
    <property type="project" value="UniProtKB-KW"/>
</dbReference>
<dbReference type="PRINTS" id="PR00290">
    <property type="entry name" value="KAZALINHBTR"/>
</dbReference>
<dbReference type="PROSITE" id="PS00282">
    <property type="entry name" value="KAZAL_1"/>
    <property type="match status" value="1"/>
</dbReference>
<dbReference type="InterPro" id="IPR002350">
    <property type="entry name" value="Kazal_dom"/>
</dbReference>
<evidence type="ECO:0000256" key="1">
    <source>
        <dbReference type="ARBA" id="ARBA00004613"/>
    </source>
</evidence>
<name>A0A3P9MSM7_POERE</name>
<dbReference type="Bgee" id="ENSPREG00000000269">
    <property type="expression patterns" value="Expressed in head"/>
</dbReference>
<dbReference type="Pfam" id="PF00050">
    <property type="entry name" value="Kazal_1"/>
    <property type="match status" value="1"/>
</dbReference>
<keyword evidence="4" id="KW-0722">Serine protease inhibitor</keyword>
<dbReference type="SMART" id="SM00280">
    <property type="entry name" value="KAZAL"/>
    <property type="match status" value="1"/>
</dbReference>
<feature type="domain" description="Kazal-like" evidence="7">
    <location>
        <begin position="113"/>
        <end position="165"/>
    </location>
</feature>
<dbReference type="PANTHER" id="PTHR47729">
    <property type="entry name" value="SERINE PEPTIDASE INHIBITOR, KAZAL TYPE 2, TANDEM DUPLICATE 1-RELATED"/>
    <property type="match status" value="1"/>
</dbReference>
<dbReference type="GeneTree" id="ENSGT01150000288587"/>
<dbReference type="InterPro" id="IPR051597">
    <property type="entry name" value="Bifunctional_prot_inhibitor"/>
</dbReference>
<dbReference type="Gene3D" id="3.30.60.30">
    <property type="match status" value="1"/>
</dbReference>
<dbReference type="PANTHER" id="PTHR47729:SF1">
    <property type="entry name" value="OVOMUCOID-LIKE-RELATED"/>
    <property type="match status" value="1"/>
</dbReference>
<dbReference type="Proteomes" id="UP000242638">
    <property type="component" value="Unassembled WGS sequence"/>
</dbReference>
<evidence type="ECO:0000256" key="5">
    <source>
        <dbReference type="ARBA" id="ARBA00023157"/>
    </source>
</evidence>
<keyword evidence="2" id="KW-0964">Secreted</keyword>
<dbReference type="Ensembl" id="ENSPRET00000000370.1">
    <property type="protein sequence ID" value="ENSPREP00000000346.1"/>
    <property type="gene ID" value="ENSPREG00000000269.1"/>
</dbReference>
<dbReference type="InterPro" id="IPR036058">
    <property type="entry name" value="Kazal_dom_sf"/>
</dbReference>
<keyword evidence="3" id="KW-0646">Protease inhibitor</keyword>
<evidence type="ECO:0000256" key="2">
    <source>
        <dbReference type="ARBA" id="ARBA00022525"/>
    </source>
</evidence>
<evidence type="ECO:0000256" key="6">
    <source>
        <dbReference type="SAM" id="SignalP"/>
    </source>
</evidence>
<reference evidence="8" key="2">
    <citation type="submission" date="2025-08" db="UniProtKB">
        <authorList>
            <consortium name="Ensembl"/>
        </authorList>
    </citation>
    <scope>IDENTIFICATION</scope>
    <source>
        <strain evidence="8">Guanapo</strain>
    </source>
</reference>
<reference evidence="9" key="1">
    <citation type="submission" date="2013-11" db="EMBL/GenBank/DDBJ databases">
        <title>The genomic landscape of the Guanapo guppy.</title>
        <authorList>
            <person name="Kuenstner A."/>
            <person name="Dreyer C."/>
        </authorList>
    </citation>
    <scope>NUCLEOTIDE SEQUENCE</scope>
    <source>
        <strain evidence="9">Guanapo</strain>
    </source>
</reference>
<evidence type="ECO:0000313" key="8">
    <source>
        <dbReference type="Ensembl" id="ENSPREP00000000346.1"/>
    </source>
</evidence>